<dbReference type="STRING" id="745820.SAMN04488053_11229"/>
<keyword evidence="2" id="KW-1185">Reference proteome</keyword>
<dbReference type="EMBL" id="FNIL01000012">
    <property type="protein sequence ID" value="SDO37362.1"/>
    <property type="molecule type" value="Genomic_DNA"/>
</dbReference>
<reference evidence="2" key="1">
    <citation type="submission" date="2016-10" db="EMBL/GenBank/DDBJ databases">
        <authorList>
            <person name="Varghese N."/>
            <person name="Submissions S."/>
        </authorList>
    </citation>
    <scope>NUCLEOTIDE SEQUENCE [LARGE SCALE GENOMIC DNA]</scope>
    <source>
        <strain evidence="2">CGMCC 1.10369</strain>
    </source>
</reference>
<evidence type="ECO:0008006" key="3">
    <source>
        <dbReference type="Google" id="ProtNLM"/>
    </source>
</evidence>
<accession>A0A1H0J189</accession>
<gene>
    <name evidence="1" type="ORF">SAMN04488053_11229</name>
</gene>
<proteinExistence type="predicted"/>
<organism evidence="1 2">
    <name type="scientific">Alkalicoccus daliensis</name>
    <dbReference type="NCBI Taxonomy" id="745820"/>
    <lineage>
        <taxon>Bacteria</taxon>
        <taxon>Bacillati</taxon>
        <taxon>Bacillota</taxon>
        <taxon>Bacilli</taxon>
        <taxon>Bacillales</taxon>
        <taxon>Bacillaceae</taxon>
        <taxon>Alkalicoccus</taxon>
    </lineage>
</organism>
<evidence type="ECO:0000313" key="2">
    <source>
        <dbReference type="Proteomes" id="UP000198778"/>
    </source>
</evidence>
<dbReference type="RefSeq" id="WP_090843756.1">
    <property type="nucleotide sequence ID" value="NZ_FNIL01000012.1"/>
</dbReference>
<dbReference type="Pfam" id="PF20074">
    <property type="entry name" value="DUF6470"/>
    <property type="match status" value="1"/>
</dbReference>
<dbReference type="OrthoDB" id="2112831at2"/>
<protein>
    <recommendedName>
        <fullName evidence="3">YviE</fullName>
    </recommendedName>
</protein>
<dbReference type="InterPro" id="IPR045527">
    <property type="entry name" value="DUF6470"/>
</dbReference>
<dbReference type="AlphaFoldDB" id="A0A1H0J189"/>
<dbReference type="Proteomes" id="UP000198778">
    <property type="component" value="Unassembled WGS sequence"/>
</dbReference>
<name>A0A1H0J189_9BACI</name>
<sequence length="193" mass="22028">MDLPKIQISQTNAKIGMQSHKPQMSIQQRSADMKIHQDLHNNLSMQTTDAEIHIDQSAAFADADVKNILRRNEEFADKANQNVMEYVAKVARDGEQMKRIENPGEVIPRLAEGRGLQPERQFDLRNIPTGMDKVRISHVPAELSIHFDWPAVEIDVQKHQPVSDIPRWEINTYLAQKNQIQFSVAGSSINRQL</sequence>
<evidence type="ECO:0000313" key="1">
    <source>
        <dbReference type="EMBL" id="SDO37362.1"/>
    </source>
</evidence>